<comment type="caution">
    <text evidence="2">The sequence shown here is derived from an EMBL/GenBank/DDBJ whole genome shotgun (WGS) entry which is preliminary data.</text>
</comment>
<feature type="region of interest" description="Disordered" evidence="1">
    <location>
        <begin position="138"/>
        <end position="175"/>
    </location>
</feature>
<accession>A0ABQ9W0J3</accession>
<dbReference type="InterPro" id="IPR036869">
    <property type="entry name" value="J_dom_sf"/>
</dbReference>
<proteinExistence type="predicted"/>
<reference evidence="2 3" key="1">
    <citation type="submission" date="2023-05" db="EMBL/GenBank/DDBJ databases">
        <title>B98-5 Cell Line De Novo Hybrid Assembly: An Optical Mapping Approach.</title>
        <authorList>
            <person name="Kananen K."/>
            <person name="Auerbach J.A."/>
            <person name="Kautto E."/>
            <person name="Blachly J.S."/>
        </authorList>
    </citation>
    <scope>NUCLEOTIDE SEQUENCE [LARGE SCALE GENOMIC DNA]</scope>
    <source>
        <strain evidence="2">B95-8</strain>
        <tissue evidence="2">Cell line</tissue>
    </source>
</reference>
<dbReference type="Proteomes" id="UP001266305">
    <property type="component" value="Unassembled WGS sequence"/>
</dbReference>
<feature type="compositionally biased region" description="Pro residues" evidence="1">
    <location>
        <begin position="44"/>
        <end position="54"/>
    </location>
</feature>
<dbReference type="SUPFAM" id="SSF46565">
    <property type="entry name" value="Chaperone J-domain"/>
    <property type="match status" value="1"/>
</dbReference>
<feature type="region of interest" description="Disordered" evidence="1">
    <location>
        <begin position="24"/>
        <end position="113"/>
    </location>
</feature>
<evidence type="ECO:0000313" key="2">
    <source>
        <dbReference type="EMBL" id="KAK2115156.1"/>
    </source>
</evidence>
<gene>
    <name evidence="2" type="ORF">P7K49_005782</name>
</gene>
<feature type="compositionally biased region" description="Polar residues" evidence="1">
    <location>
        <begin position="28"/>
        <end position="38"/>
    </location>
</feature>
<sequence length="260" mass="26907">MAVALLSGRARVSLGSWGFIPKTAATPKASSSWQTSRPPAQGTPRPPQAKPPPKASTQLRPNYAASFSVIGTREERGVRAPSFAQKPKVSENDFEDLLSNQGFSSRSDKKGPKTIAEMRKQDLAKDTDPLKLKALTRDPGASAASHGASISSQEPTTAGGRSSPGGRGGLRPGVQGRARPQAVLLPMCPDGSVLARGAPRVSAEIVKGTHLLGTALGAQPPDPGCSLWGEGAAVRVSAGPKTRPASVAWLMTSSAGHVRL</sequence>
<evidence type="ECO:0000313" key="3">
    <source>
        <dbReference type="Proteomes" id="UP001266305"/>
    </source>
</evidence>
<feature type="compositionally biased region" description="Gly residues" evidence="1">
    <location>
        <begin position="162"/>
        <end position="171"/>
    </location>
</feature>
<protein>
    <submittedName>
        <fullName evidence="2">Uncharacterized protein</fullName>
    </submittedName>
</protein>
<evidence type="ECO:0000256" key="1">
    <source>
        <dbReference type="SAM" id="MobiDB-lite"/>
    </source>
</evidence>
<organism evidence="2 3">
    <name type="scientific">Saguinus oedipus</name>
    <name type="common">Cotton-top tamarin</name>
    <name type="synonym">Oedipomidas oedipus</name>
    <dbReference type="NCBI Taxonomy" id="9490"/>
    <lineage>
        <taxon>Eukaryota</taxon>
        <taxon>Metazoa</taxon>
        <taxon>Chordata</taxon>
        <taxon>Craniata</taxon>
        <taxon>Vertebrata</taxon>
        <taxon>Euteleostomi</taxon>
        <taxon>Mammalia</taxon>
        <taxon>Eutheria</taxon>
        <taxon>Euarchontoglires</taxon>
        <taxon>Primates</taxon>
        <taxon>Haplorrhini</taxon>
        <taxon>Platyrrhini</taxon>
        <taxon>Cebidae</taxon>
        <taxon>Callitrichinae</taxon>
        <taxon>Saguinus</taxon>
    </lineage>
</organism>
<feature type="compositionally biased region" description="Low complexity" evidence="1">
    <location>
        <begin position="140"/>
        <end position="152"/>
    </location>
</feature>
<keyword evidence="3" id="KW-1185">Reference proteome</keyword>
<dbReference type="EMBL" id="JASSZA010000003">
    <property type="protein sequence ID" value="KAK2115156.1"/>
    <property type="molecule type" value="Genomic_DNA"/>
</dbReference>
<name>A0ABQ9W0J3_SAGOE</name>